<feature type="compositionally biased region" description="Basic and acidic residues" evidence="1">
    <location>
        <begin position="39"/>
        <end position="66"/>
    </location>
</feature>
<proteinExistence type="predicted"/>
<name>A0A915DZA0_9BILA</name>
<dbReference type="AlphaFoldDB" id="A0A915DZA0"/>
<feature type="compositionally biased region" description="Basic residues" evidence="1">
    <location>
        <begin position="1"/>
        <end position="13"/>
    </location>
</feature>
<organism evidence="2 3">
    <name type="scientific">Ditylenchus dipsaci</name>
    <dbReference type="NCBI Taxonomy" id="166011"/>
    <lineage>
        <taxon>Eukaryota</taxon>
        <taxon>Metazoa</taxon>
        <taxon>Ecdysozoa</taxon>
        <taxon>Nematoda</taxon>
        <taxon>Chromadorea</taxon>
        <taxon>Rhabditida</taxon>
        <taxon>Tylenchina</taxon>
        <taxon>Tylenchomorpha</taxon>
        <taxon>Sphaerularioidea</taxon>
        <taxon>Anguinidae</taxon>
        <taxon>Anguininae</taxon>
        <taxon>Ditylenchus</taxon>
    </lineage>
</organism>
<evidence type="ECO:0000313" key="3">
    <source>
        <dbReference type="WBParaSite" id="jg2427"/>
    </source>
</evidence>
<keyword evidence="2" id="KW-1185">Reference proteome</keyword>
<feature type="region of interest" description="Disordered" evidence="1">
    <location>
        <begin position="1"/>
        <end position="66"/>
    </location>
</feature>
<reference evidence="3" key="1">
    <citation type="submission" date="2022-11" db="UniProtKB">
        <authorList>
            <consortium name="WormBaseParasite"/>
        </authorList>
    </citation>
    <scope>IDENTIFICATION</scope>
</reference>
<sequence>MLKKVAKSGAAKRSKAEQAEHKHAHPEGDTRKIVANAIRGEEKRKEQNQLKTEKSLEKKESSGNSK</sequence>
<evidence type="ECO:0000313" key="2">
    <source>
        <dbReference type="Proteomes" id="UP000887574"/>
    </source>
</evidence>
<feature type="compositionally biased region" description="Basic and acidic residues" evidence="1">
    <location>
        <begin position="14"/>
        <end position="32"/>
    </location>
</feature>
<evidence type="ECO:0000256" key="1">
    <source>
        <dbReference type="SAM" id="MobiDB-lite"/>
    </source>
</evidence>
<dbReference type="Pfam" id="PF10195">
    <property type="entry name" value="Phospho_p8"/>
    <property type="match status" value="1"/>
</dbReference>
<dbReference type="InterPro" id="IPR018792">
    <property type="entry name" value="NUPR1-like"/>
</dbReference>
<dbReference type="WBParaSite" id="jg2427">
    <property type="protein sequence ID" value="jg2427"/>
    <property type="gene ID" value="jg2427"/>
</dbReference>
<accession>A0A915DZA0</accession>
<dbReference type="Proteomes" id="UP000887574">
    <property type="component" value="Unplaced"/>
</dbReference>
<protein>
    <submittedName>
        <fullName evidence="3">Uncharacterized protein</fullName>
    </submittedName>
</protein>